<reference evidence="2 3" key="1">
    <citation type="journal article" date="2019" name="Commun. Biol.">
        <title>The bagworm genome reveals a unique fibroin gene that provides high tensile strength.</title>
        <authorList>
            <person name="Kono N."/>
            <person name="Nakamura H."/>
            <person name="Ohtoshi R."/>
            <person name="Tomita M."/>
            <person name="Numata K."/>
            <person name="Arakawa K."/>
        </authorList>
    </citation>
    <scope>NUCLEOTIDE SEQUENCE [LARGE SCALE GENOMIC DNA]</scope>
</reference>
<evidence type="ECO:0000256" key="1">
    <source>
        <dbReference type="SAM" id="MobiDB-lite"/>
    </source>
</evidence>
<dbReference type="EMBL" id="BGZK01000792">
    <property type="protein sequence ID" value="GBP60634.1"/>
    <property type="molecule type" value="Genomic_DNA"/>
</dbReference>
<feature type="region of interest" description="Disordered" evidence="1">
    <location>
        <begin position="18"/>
        <end position="71"/>
    </location>
</feature>
<name>A0A4C1XDY4_EUMVA</name>
<evidence type="ECO:0000313" key="3">
    <source>
        <dbReference type="Proteomes" id="UP000299102"/>
    </source>
</evidence>
<proteinExistence type="predicted"/>
<protein>
    <submittedName>
        <fullName evidence="2">Uncharacterized protein</fullName>
    </submittedName>
</protein>
<keyword evidence="3" id="KW-1185">Reference proteome</keyword>
<sequence length="71" mass="8189">MDLHMQPYRRERLAAYRRLRKRKSERSGRNEMKTRHKPRAHTAARRTGGGARGAARAVLLPSLTPEPKVLD</sequence>
<comment type="caution">
    <text evidence="2">The sequence shown here is derived from an EMBL/GenBank/DDBJ whole genome shotgun (WGS) entry which is preliminary data.</text>
</comment>
<dbReference type="Proteomes" id="UP000299102">
    <property type="component" value="Unassembled WGS sequence"/>
</dbReference>
<dbReference type="AlphaFoldDB" id="A0A4C1XDY4"/>
<gene>
    <name evidence="2" type="ORF">EVAR_88360_1</name>
</gene>
<accession>A0A4C1XDY4</accession>
<feature type="compositionally biased region" description="Basic residues" evidence="1">
    <location>
        <begin position="34"/>
        <end position="44"/>
    </location>
</feature>
<organism evidence="2 3">
    <name type="scientific">Eumeta variegata</name>
    <name type="common">Bagworm moth</name>
    <name type="synonym">Eumeta japonica</name>
    <dbReference type="NCBI Taxonomy" id="151549"/>
    <lineage>
        <taxon>Eukaryota</taxon>
        <taxon>Metazoa</taxon>
        <taxon>Ecdysozoa</taxon>
        <taxon>Arthropoda</taxon>
        <taxon>Hexapoda</taxon>
        <taxon>Insecta</taxon>
        <taxon>Pterygota</taxon>
        <taxon>Neoptera</taxon>
        <taxon>Endopterygota</taxon>
        <taxon>Lepidoptera</taxon>
        <taxon>Glossata</taxon>
        <taxon>Ditrysia</taxon>
        <taxon>Tineoidea</taxon>
        <taxon>Psychidae</taxon>
        <taxon>Oiketicinae</taxon>
        <taxon>Eumeta</taxon>
    </lineage>
</organism>
<evidence type="ECO:0000313" key="2">
    <source>
        <dbReference type="EMBL" id="GBP60634.1"/>
    </source>
</evidence>